<dbReference type="EMBL" id="LWSU01000243">
    <property type="protein sequence ID" value="OAX54158.1"/>
    <property type="molecule type" value="Genomic_DNA"/>
</dbReference>
<comment type="caution">
    <text evidence="1">The sequence shown here is derived from an EMBL/GenBank/DDBJ whole genome shotgun (WGS) entry which is preliminary data.</text>
</comment>
<dbReference type="Proteomes" id="UP000093858">
    <property type="component" value="Unassembled WGS sequence"/>
</dbReference>
<accession>A0A199NZT2</accession>
<proteinExistence type="predicted"/>
<evidence type="ECO:0000313" key="2">
    <source>
        <dbReference type="Proteomes" id="UP000093858"/>
    </source>
</evidence>
<name>A0A199NZT2_9XANT</name>
<dbReference type="AlphaFoldDB" id="A0A199NZT2"/>
<evidence type="ECO:0000313" key="1">
    <source>
        <dbReference type="EMBL" id="OAX54158.1"/>
    </source>
</evidence>
<sequence length="69" mass="7900">MPAAQANLIDPALFKDAKVVQQEAAPEMGRFQAKRMSVLKPGEIERQWIFKQTLKSRQMVSRTNRLTTL</sequence>
<reference evidence="1 2" key="1">
    <citation type="submission" date="2016-04" db="EMBL/GenBank/DDBJ databases">
        <title>Xanthomonas translucens phylogeny.</title>
        <authorList>
            <person name="Langlois P."/>
        </authorList>
    </citation>
    <scope>NUCLEOTIDE SEQUENCE [LARGE SCALE GENOMIC DNA]</scope>
    <source>
        <strain evidence="1 2">B99</strain>
    </source>
</reference>
<organism evidence="1 2">
    <name type="scientific">Xanthomonas graminis pv. poae</name>
    <dbReference type="NCBI Taxonomy" id="227946"/>
    <lineage>
        <taxon>Bacteria</taxon>
        <taxon>Pseudomonadati</taxon>
        <taxon>Pseudomonadota</taxon>
        <taxon>Gammaproteobacteria</taxon>
        <taxon>Lysobacterales</taxon>
        <taxon>Lysobacteraceae</taxon>
        <taxon>Xanthomonas</taxon>
        <taxon>Xanthomonas translucens group</taxon>
        <taxon>Xanthomonas graminis</taxon>
    </lineage>
</organism>
<gene>
    <name evidence="1" type="ORF">A6R73_04550</name>
</gene>
<protein>
    <submittedName>
        <fullName evidence="1">Uncharacterized protein</fullName>
    </submittedName>
</protein>